<keyword evidence="8" id="KW-0735">Signal-anchor</keyword>
<dbReference type="InterPro" id="IPR037724">
    <property type="entry name" value="C2E_Ferlin"/>
</dbReference>
<keyword evidence="10 12" id="KW-0472">Membrane</keyword>
<evidence type="ECO:0000256" key="8">
    <source>
        <dbReference type="ARBA" id="ARBA00022968"/>
    </source>
</evidence>
<feature type="region of interest" description="Disordered" evidence="11">
    <location>
        <begin position="1944"/>
        <end position="1966"/>
    </location>
</feature>
<evidence type="ECO:0000256" key="5">
    <source>
        <dbReference type="ARBA" id="ARBA00022723"/>
    </source>
</evidence>
<dbReference type="PROSITE" id="PS50004">
    <property type="entry name" value="C2"/>
    <property type="match status" value="7"/>
</dbReference>
<keyword evidence="4 12" id="KW-0812">Transmembrane</keyword>
<dbReference type="CDD" id="cd04011">
    <property type="entry name" value="C2B_Ferlin"/>
    <property type="match status" value="1"/>
</dbReference>
<evidence type="ECO:0000313" key="14">
    <source>
        <dbReference type="EMBL" id="KAK8726563.1"/>
    </source>
</evidence>
<evidence type="ECO:0000259" key="13">
    <source>
        <dbReference type="PROSITE" id="PS50004"/>
    </source>
</evidence>
<dbReference type="CDD" id="cd04037">
    <property type="entry name" value="C2E_Ferlin"/>
    <property type="match status" value="1"/>
</dbReference>
<name>A0AAW0WFW4_CHEQU</name>
<evidence type="ECO:0000313" key="15">
    <source>
        <dbReference type="Proteomes" id="UP001445076"/>
    </source>
</evidence>
<organism evidence="14 15">
    <name type="scientific">Cherax quadricarinatus</name>
    <name type="common">Australian red claw crayfish</name>
    <dbReference type="NCBI Taxonomy" id="27406"/>
    <lineage>
        <taxon>Eukaryota</taxon>
        <taxon>Metazoa</taxon>
        <taxon>Ecdysozoa</taxon>
        <taxon>Arthropoda</taxon>
        <taxon>Crustacea</taxon>
        <taxon>Multicrustacea</taxon>
        <taxon>Malacostraca</taxon>
        <taxon>Eumalacostraca</taxon>
        <taxon>Eucarida</taxon>
        <taxon>Decapoda</taxon>
        <taxon>Pleocyemata</taxon>
        <taxon>Astacidea</taxon>
        <taxon>Parastacoidea</taxon>
        <taxon>Parastacidae</taxon>
        <taxon>Cherax</taxon>
    </lineage>
</organism>
<dbReference type="Pfam" id="PF22901">
    <property type="entry name" value="dsrm_Ferlin"/>
    <property type="match status" value="1"/>
</dbReference>
<evidence type="ECO:0000256" key="10">
    <source>
        <dbReference type="ARBA" id="ARBA00023136"/>
    </source>
</evidence>
<comment type="subcellular location">
    <subcellularLocation>
        <location evidence="1">Cell membrane</location>
        <topology evidence="1">Single-pass type II membrane protein</topology>
    </subcellularLocation>
    <subcellularLocation>
        <location evidence="2">Cytoplasmic vesicle membrane</location>
        <topology evidence="2">Single-pass type II membrane protein</topology>
    </subcellularLocation>
</comment>
<dbReference type="InterPro" id="IPR055072">
    <property type="entry name" value="Ferlin_DSRM"/>
</dbReference>
<dbReference type="CDD" id="cd08373">
    <property type="entry name" value="C2A_Ferlin"/>
    <property type="match status" value="1"/>
</dbReference>
<evidence type="ECO:0000256" key="1">
    <source>
        <dbReference type="ARBA" id="ARBA00004401"/>
    </source>
</evidence>
<evidence type="ECO:0000256" key="9">
    <source>
        <dbReference type="ARBA" id="ARBA00022989"/>
    </source>
</evidence>
<keyword evidence="7" id="KW-0106">Calcium</keyword>
<feature type="compositionally biased region" description="Basic and acidic residues" evidence="11">
    <location>
        <begin position="1944"/>
        <end position="1958"/>
    </location>
</feature>
<feature type="domain" description="C2" evidence="13">
    <location>
        <begin position="1"/>
        <end position="104"/>
    </location>
</feature>
<dbReference type="InterPro" id="IPR037722">
    <property type="entry name" value="C2C_Ferlin"/>
</dbReference>
<dbReference type="GO" id="GO:0007009">
    <property type="term" value="P:plasma membrane organization"/>
    <property type="evidence" value="ECO:0007669"/>
    <property type="project" value="TreeGrafter"/>
</dbReference>
<accession>A0AAW0WFW4</accession>
<dbReference type="EMBL" id="JARKIK010000079">
    <property type="protein sequence ID" value="KAK8726563.1"/>
    <property type="molecule type" value="Genomic_DNA"/>
</dbReference>
<keyword evidence="5" id="KW-0479">Metal-binding</keyword>
<sequence length="2028" mass="228025">MSLEIKVVSASSLQNLETLGKSDPYVTINFQGEKKKTEVQDGTLDPVWEETLKWELGTKPPRADECIDITVKDYERIGKNRLLGKATIALRNVVHAAPGTPLDYDLGLLDANDSPTVGTLKLTISYTPPAGASTGGGRSIGALAARSAGVTSELADGISATPDGGVDAATVGGMPQMPQQRNRDKLSSAKTKFQIRVRVVEGRQLMGCNINPVCQVSMNGNARQTKAHKGTTTPWFDQIFFFQVEKLPAEVMEDYLEFKVCNSSGIRASTLIGSFKCEVGMVYDQAEHAILNRWLVLANPEEPTPTVQGYLKVCVAVLGPGDVCPDITARQSDQDDVEANLLWSAGVHLQPATFILTVYCAQNLPRMDAGTMQTLKEVLGIGKASKELVDPYLMAGYAGREVQTKILYTNENPEFRQNLHMGFLFPSMCNVIKITLKDWDRVGDDDTIGTALIPISAISAPGENGYLPTFGPSWVSVYGARREWELLDSNDAEKMNEGSEEGCAYRGRALLALHTQVGSYPPSPTTALDNEEFNRIMRYRGTRKFILKCQISGAWHLEDAGKPLEVEVSIGNFGNKLENTMMPSPSSTHPSNPVFDGCKYYFLPWSGAEPFVTVHCDYEDVTHRLHCVNHITAIIMTVKKNLHSLKSLLRGRRYKQEEDKEVEDCIQTALSNLVSACNMALPEVDPVRHTETSLDRHLRDRRRLELDQMKTTVLKVDTSDPQQVVVELESALDTLEVLAQEPQSSIPDVFLWMMSGTKRLAYVRIPAHSVLFAHEPTSQGTLAGKFHTYTLRKPEDETKWGVGGVLRASVWLGREEEGRDWWQAHQDLQLTVYAESYENQVISVPGSGKWVDSGVLMTRPKFSDADGRLSLPLESITFSDGWTFQGDWFIDPDPSVRFTADAGRNLFTEEVFEQQMRVPGGTWIPAPNTWADARGHPACARNDINLPEGWAWRDAWTYDLQRAVDGEGWEYTVESGLLGWSPQEKLYHVSRRRRWIRERHLVQKVEKHQETLPVDGWEYAPLFRLQFHALERKMDVVRRRRWRRRLVPTQPGLPPTPRLSIKTEKGDEISQLTCPRMYVISAERHMYQLRAHIYQARDLPAGDKTGLSDPYAVVSFCNGTQQTDRQNATLCPTWDQTLIFDDVELTGPVATTRSQAPDIVIEVFDWDARGAPEFLGRVFCSPSVVEASLGYQPHALQWYPLARGDVTQGELLASFELLLKDGEELPMLPPTRGDLFMVPFGVRPLLQRTRVEVLCWGVRNMATYELQSVTRPSIEFECGGERVISPIMANIRLNPNFDEPHLVFDVELPKEELYMPPLTLRVVDHRSFGSKPVVATAVVNELHKYSVEPRAARRKRKGKKTTLALRESTLMTVLMKQDSTASKHKDGPSYSRPTLNHVQAAREPGTVDTEIDWWAKYYVSCGQSERAGAYFSKGYEKLEVLAGALEDESRFSGFKDLVDIVPLFRGHGSHAQEVGEFKGTFRVYPLSPDDSEEPPLILDGFPSPSPQEVVARVYVVLGQDLAPKDAGGSSDPYIVVKLGKMMKTSKDNYRPNTLNPLFGEVFEVAGTLPLHKDLLVQVWDRDLITSDDLIGETTIDLENRYLTRHRATIGLPRQYHVSGGNKWRDIELPTEILKKAAHLRNLEGPVWQSQPLSLTLSGVQYSLTDFEPPDSVLPPTVGDSKERLALYVLHKAMPLVPEHVETRVLMHPAHPGLPQGQLKLWVDIYPFTKDPLPTAVDITPRQAHKYVLRIVVYNVFEAPLQETSFVGGEKMSDVYVKGWLQGTTNVQKTDIHYRCMDGDGNFNWRLVYDLKMMEAEQVMVVEHKEHPWSLHTTEQRRPPQLTLQLWDNDLILRDDYLSEMTLDLCRLPKPAKSVGGVGPSQVPQMMGDGDANSVAITMLDDHTNSINLFEAKRIYGFYPFTRIVEGRTEIAGKIEMEMEVLTEEESKLRPAGQGRDEPNMNPKLAEPDRPATSFLWISSPWKSFKHILWKNYKWYCITLVLLLLLLLFLLLFLYSLPGATIDYLIGVD</sequence>
<evidence type="ECO:0000256" key="11">
    <source>
        <dbReference type="SAM" id="MobiDB-lite"/>
    </source>
</evidence>
<dbReference type="InterPro" id="IPR037726">
    <property type="entry name" value="C2A_Ferlin"/>
</dbReference>
<feature type="domain" description="C2" evidence="13">
    <location>
        <begin position="1231"/>
        <end position="1355"/>
    </location>
</feature>
<dbReference type="CDD" id="cd04018">
    <property type="entry name" value="C2C_Ferlin"/>
    <property type="match status" value="1"/>
</dbReference>
<evidence type="ECO:0000256" key="4">
    <source>
        <dbReference type="ARBA" id="ARBA00022692"/>
    </source>
</evidence>
<keyword evidence="6" id="KW-0677">Repeat</keyword>
<protein>
    <recommendedName>
        <fullName evidence="13">C2 domain-containing protein</fullName>
    </recommendedName>
</protein>
<dbReference type="GO" id="GO:0005886">
    <property type="term" value="C:plasma membrane"/>
    <property type="evidence" value="ECO:0007669"/>
    <property type="project" value="UniProtKB-SubCell"/>
</dbReference>
<dbReference type="PANTHER" id="PTHR12546">
    <property type="entry name" value="FER-1-LIKE"/>
    <property type="match status" value="1"/>
</dbReference>
<dbReference type="InterPro" id="IPR006614">
    <property type="entry name" value="Peroxin/Ferlin"/>
</dbReference>
<dbReference type="SMART" id="SM00694">
    <property type="entry name" value="DysFC"/>
    <property type="match status" value="2"/>
</dbReference>
<comment type="caution">
    <text evidence="14">The sequence shown here is derived from an EMBL/GenBank/DDBJ whole genome shotgun (WGS) entry which is preliminary data.</text>
</comment>
<dbReference type="SMART" id="SM01202">
    <property type="entry name" value="FerI"/>
    <property type="match status" value="1"/>
</dbReference>
<dbReference type="InterPro" id="IPR012968">
    <property type="entry name" value="FerIin_dom"/>
</dbReference>
<evidence type="ECO:0000256" key="12">
    <source>
        <dbReference type="SAM" id="Phobius"/>
    </source>
</evidence>
<dbReference type="SMART" id="SM01201">
    <property type="entry name" value="FerB"/>
    <property type="match status" value="1"/>
</dbReference>
<dbReference type="InterPro" id="IPR037723">
    <property type="entry name" value="C2D_Ferlin"/>
</dbReference>
<dbReference type="SMART" id="SM00693">
    <property type="entry name" value="DysFN"/>
    <property type="match status" value="2"/>
</dbReference>
<dbReference type="InterPro" id="IPR000008">
    <property type="entry name" value="C2_dom"/>
</dbReference>
<keyword evidence="9 12" id="KW-1133">Transmembrane helix</keyword>
<dbReference type="Pfam" id="PF08150">
    <property type="entry name" value="FerB"/>
    <property type="match status" value="1"/>
</dbReference>
<proteinExistence type="predicted"/>
<reference evidence="14 15" key="1">
    <citation type="journal article" date="2024" name="BMC Genomics">
        <title>Genome assembly of redclaw crayfish (Cherax quadricarinatus) provides insights into its immune adaptation and hypoxia tolerance.</title>
        <authorList>
            <person name="Liu Z."/>
            <person name="Zheng J."/>
            <person name="Li H."/>
            <person name="Fang K."/>
            <person name="Wang S."/>
            <person name="He J."/>
            <person name="Zhou D."/>
            <person name="Weng S."/>
            <person name="Chi M."/>
            <person name="Gu Z."/>
            <person name="He J."/>
            <person name="Li F."/>
            <person name="Wang M."/>
        </authorList>
    </citation>
    <scope>NUCLEOTIDE SEQUENCE [LARGE SCALE GENOMIC DNA]</scope>
    <source>
        <strain evidence="14">ZL_2023a</strain>
    </source>
</reference>
<dbReference type="CDD" id="cd04017">
    <property type="entry name" value="C2D_Ferlin"/>
    <property type="match status" value="1"/>
</dbReference>
<gene>
    <name evidence="14" type="ORF">OTU49_010309</name>
</gene>
<dbReference type="InterPro" id="IPR037720">
    <property type="entry name" value="C2B_Ferlin"/>
</dbReference>
<keyword evidence="15" id="KW-1185">Reference proteome</keyword>
<feature type="transmembrane region" description="Helical" evidence="12">
    <location>
        <begin position="1992"/>
        <end position="2014"/>
    </location>
</feature>
<dbReference type="PANTHER" id="PTHR12546:SF33">
    <property type="entry name" value="SPERM VESICLE FUSION PROTEIN FER-1"/>
    <property type="match status" value="1"/>
</dbReference>
<dbReference type="InterPro" id="IPR012561">
    <property type="entry name" value="Ferlin_B-domain"/>
</dbReference>
<feature type="domain" description="C2" evidence="13">
    <location>
        <begin position="1068"/>
        <end position="1199"/>
    </location>
</feature>
<dbReference type="InterPro" id="IPR032362">
    <property type="entry name" value="Ferlin_C"/>
</dbReference>
<feature type="domain" description="C2" evidence="13">
    <location>
        <begin position="1490"/>
        <end position="1610"/>
    </location>
</feature>
<evidence type="ECO:0000256" key="6">
    <source>
        <dbReference type="ARBA" id="ARBA00022737"/>
    </source>
</evidence>
<dbReference type="Pfam" id="PF08151">
    <property type="entry name" value="FerI"/>
    <property type="match status" value="1"/>
</dbReference>
<dbReference type="GO" id="GO:0030659">
    <property type="term" value="C:cytoplasmic vesicle membrane"/>
    <property type="evidence" value="ECO:0007669"/>
    <property type="project" value="UniProtKB-SubCell"/>
</dbReference>
<evidence type="ECO:0000256" key="7">
    <source>
        <dbReference type="ARBA" id="ARBA00022837"/>
    </source>
</evidence>
<feature type="domain" description="C2" evidence="13">
    <location>
        <begin position="171"/>
        <end position="295"/>
    </location>
</feature>
<keyword evidence="3" id="KW-0597">Phosphoprotein</keyword>
<dbReference type="InterPro" id="IPR037725">
    <property type="entry name" value="C2F_Ferlin"/>
</dbReference>
<feature type="domain" description="C2" evidence="13">
    <location>
        <begin position="333"/>
        <end position="469"/>
    </location>
</feature>
<dbReference type="Gene3D" id="2.60.40.150">
    <property type="entry name" value="C2 domain"/>
    <property type="match status" value="6"/>
</dbReference>
<feature type="domain" description="C2" evidence="13">
    <location>
        <begin position="1728"/>
        <end position="1878"/>
    </location>
</feature>
<dbReference type="GO" id="GO:0046872">
    <property type="term" value="F:metal ion binding"/>
    <property type="evidence" value="ECO:0007669"/>
    <property type="project" value="UniProtKB-KW"/>
</dbReference>
<dbReference type="SMART" id="SM00239">
    <property type="entry name" value="C2"/>
    <property type="match status" value="6"/>
</dbReference>
<dbReference type="InterPro" id="IPR035892">
    <property type="entry name" value="C2_domain_sf"/>
</dbReference>
<dbReference type="SUPFAM" id="SSF49562">
    <property type="entry name" value="C2 domain (Calcium/lipid-binding domain, CaLB)"/>
    <property type="match status" value="7"/>
</dbReference>
<evidence type="ECO:0000256" key="3">
    <source>
        <dbReference type="ARBA" id="ARBA00022553"/>
    </source>
</evidence>
<dbReference type="Pfam" id="PF16165">
    <property type="entry name" value="Ferlin_C"/>
    <property type="match status" value="1"/>
</dbReference>
<dbReference type="InterPro" id="IPR037721">
    <property type="entry name" value="Ferlin"/>
</dbReference>
<dbReference type="CDD" id="cd08374">
    <property type="entry name" value="C2F_Ferlin"/>
    <property type="match status" value="1"/>
</dbReference>
<evidence type="ECO:0000256" key="2">
    <source>
        <dbReference type="ARBA" id="ARBA00004483"/>
    </source>
</evidence>
<dbReference type="Pfam" id="PF00168">
    <property type="entry name" value="C2"/>
    <property type="match status" value="5"/>
</dbReference>
<dbReference type="Proteomes" id="UP001445076">
    <property type="component" value="Unassembled WGS sequence"/>
</dbReference>